<evidence type="ECO:0000313" key="3">
    <source>
        <dbReference type="Proteomes" id="UP000813444"/>
    </source>
</evidence>
<dbReference type="GO" id="GO:0016787">
    <property type="term" value="F:hydrolase activity"/>
    <property type="evidence" value="ECO:0007669"/>
    <property type="project" value="UniProtKB-KW"/>
</dbReference>
<dbReference type="EMBL" id="JAGPNK010000018">
    <property type="protein sequence ID" value="KAH7305479.1"/>
    <property type="molecule type" value="Genomic_DNA"/>
</dbReference>
<proteinExistence type="predicted"/>
<accession>A0A8K0WLH1</accession>
<comment type="caution">
    <text evidence="2">The sequence shown here is derived from an EMBL/GenBank/DDBJ whole genome shotgun (WGS) entry which is preliminary data.</text>
</comment>
<dbReference type="Proteomes" id="UP000813444">
    <property type="component" value="Unassembled WGS sequence"/>
</dbReference>
<dbReference type="OrthoDB" id="17560at2759"/>
<dbReference type="InterPro" id="IPR029058">
    <property type="entry name" value="AB_hydrolase_fold"/>
</dbReference>
<dbReference type="Gene3D" id="3.40.50.1820">
    <property type="entry name" value="alpha/beta hydrolase"/>
    <property type="match status" value="1"/>
</dbReference>
<dbReference type="PANTHER" id="PTHR17630">
    <property type="entry name" value="DIENELACTONE HYDROLASE"/>
    <property type="match status" value="1"/>
</dbReference>
<dbReference type="SUPFAM" id="SSF53474">
    <property type="entry name" value="alpha/beta-Hydrolases"/>
    <property type="match status" value="1"/>
</dbReference>
<keyword evidence="2" id="KW-0378">Hydrolase</keyword>
<dbReference type="PANTHER" id="PTHR17630:SF44">
    <property type="entry name" value="PROTEIN AIM2"/>
    <property type="match status" value="1"/>
</dbReference>
<keyword evidence="3" id="KW-1185">Reference proteome</keyword>
<organism evidence="2 3">
    <name type="scientific">Stachybotrys elegans</name>
    <dbReference type="NCBI Taxonomy" id="80388"/>
    <lineage>
        <taxon>Eukaryota</taxon>
        <taxon>Fungi</taxon>
        <taxon>Dikarya</taxon>
        <taxon>Ascomycota</taxon>
        <taxon>Pezizomycotina</taxon>
        <taxon>Sordariomycetes</taxon>
        <taxon>Hypocreomycetidae</taxon>
        <taxon>Hypocreales</taxon>
        <taxon>Stachybotryaceae</taxon>
        <taxon>Stachybotrys</taxon>
    </lineage>
</organism>
<feature type="domain" description="Dienelactone hydrolase" evidence="1">
    <location>
        <begin position="40"/>
        <end position="247"/>
    </location>
</feature>
<dbReference type="InterPro" id="IPR002925">
    <property type="entry name" value="Dienelactn_hydro"/>
</dbReference>
<dbReference type="AlphaFoldDB" id="A0A8K0WLH1"/>
<gene>
    <name evidence="2" type="ORF">B0I35DRAFT_443857</name>
</gene>
<dbReference type="Pfam" id="PF01738">
    <property type="entry name" value="DLH"/>
    <property type="match status" value="1"/>
</dbReference>
<evidence type="ECO:0000259" key="1">
    <source>
        <dbReference type="Pfam" id="PF01738"/>
    </source>
</evidence>
<evidence type="ECO:0000313" key="2">
    <source>
        <dbReference type="EMBL" id="KAH7305479.1"/>
    </source>
</evidence>
<sequence>MASYPPSQCCAKGFKHNGTPQGKSLKIGQHDAYLSIALSGNVKEKTGILYLSDALGIWDNSKLLADQFAAQGYSTLMIDLFNGDALKLNQAEGLDLQTWISHGRDHKGPHTPKEIDPIVEQALGYMRNELGFERIGSVGYCFGAKYVVRHYSNGIQAAFLAHPSFVDEEELARVNGPISIAAAEIDDIFTVQKRQKTEEILTGNGIVYQLNLYSRVEHGFATRCDLSQKWQRFAKKQAFFQAVNFFDLWLE</sequence>
<protein>
    <submittedName>
        <fullName evidence="2">Dienelactone hydrolase</fullName>
    </submittedName>
</protein>
<reference evidence="2" key="1">
    <citation type="journal article" date="2021" name="Nat. Commun.">
        <title>Genetic determinants of endophytism in the Arabidopsis root mycobiome.</title>
        <authorList>
            <person name="Mesny F."/>
            <person name="Miyauchi S."/>
            <person name="Thiergart T."/>
            <person name="Pickel B."/>
            <person name="Atanasova L."/>
            <person name="Karlsson M."/>
            <person name="Huettel B."/>
            <person name="Barry K.W."/>
            <person name="Haridas S."/>
            <person name="Chen C."/>
            <person name="Bauer D."/>
            <person name="Andreopoulos W."/>
            <person name="Pangilinan J."/>
            <person name="LaButti K."/>
            <person name="Riley R."/>
            <person name="Lipzen A."/>
            <person name="Clum A."/>
            <person name="Drula E."/>
            <person name="Henrissat B."/>
            <person name="Kohler A."/>
            <person name="Grigoriev I.V."/>
            <person name="Martin F.M."/>
            <person name="Hacquard S."/>
        </authorList>
    </citation>
    <scope>NUCLEOTIDE SEQUENCE</scope>
    <source>
        <strain evidence="2">MPI-CAGE-CH-0235</strain>
    </source>
</reference>
<name>A0A8K0WLH1_9HYPO</name>